<dbReference type="RefSeq" id="XP_037148622.1">
    <property type="nucleotide sequence ID" value="XM_037295924.1"/>
</dbReference>
<name>A0A8H6F8H9_9LECA</name>
<organism evidence="14 15">
    <name type="scientific">Letharia lupina</name>
    <dbReference type="NCBI Taxonomy" id="560253"/>
    <lineage>
        <taxon>Eukaryota</taxon>
        <taxon>Fungi</taxon>
        <taxon>Dikarya</taxon>
        <taxon>Ascomycota</taxon>
        <taxon>Pezizomycotina</taxon>
        <taxon>Lecanoromycetes</taxon>
        <taxon>OSLEUM clade</taxon>
        <taxon>Lecanoromycetidae</taxon>
        <taxon>Lecanorales</taxon>
        <taxon>Lecanorineae</taxon>
        <taxon>Parmeliaceae</taxon>
        <taxon>Letharia</taxon>
    </lineage>
</organism>
<evidence type="ECO:0000256" key="4">
    <source>
        <dbReference type="ARBA" id="ARBA00018706"/>
    </source>
</evidence>
<evidence type="ECO:0000259" key="13">
    <source>
        <dbReference type="Pfam" id="PF16575"/>
    </source>
</evidence>
<accession>A0A8H6F8H9</accession>
<dbReference type="GO" id="GO:0051731">
    <property type="term" value="F:polynucleotide 5'-hydroxyl-kinase activity"/>
    <property type="evidence" value="ECO:0007669"/>
    <property type="project" value="InterPro"/>
</dbReference>
<dbReference type="GO" id="GO:0005524">
    <property type="term" value="F:ATP binding"/>
    <property type="evidence" value="ECO:0007669"/>
    <property type="project" value="UniProtKB-KW"/>
</dbReference>
<dbReference type="InterPro" id="IPR032319">
    <property type="entry name" value="CLP1_P"/>
</dbReference>
<dbReference type="SUPFAM" id="SSF52540">
    <property type="entry name" value="P-loop containing nucleoside triphosphate hydrolases"/>
    <property type="match status" value="1"/>
</dbReference>
<dbReference type="GeneID" id="59333418"/>
<reference evidence="14 15" key="1">
    <citation type="journal article" date="2020" name="Genomics">
        <title>Complete, high-quality genomes from long-read metagenomic sequencing of two wolf lichen thalli reveals enigmatic genome architecture.</title>
        <authorList>
            <person name="McKenzie S.K."/>
            <person name="Walston R.F."/>
            <person name="Allen J.L."/>
        </authorList>
    </citation>
    <scope>NUCLEOTIDE SEQUENCE [LARGE SCALE GENOMIC DNA]</scope>
    <source>
        <strain evidence="14">WasteWater1</strain>
    </source>
</reference>
<evidence type="ECO:0000256" key="12">
    <source>
        <dbReference type="SAM" id="MobiDB-lite"/>
    </source>
</evidence>
<keyword evidence="11" id="KW-0539">Nucleus</keyword>
<evidence type="ECO:0000256" key="10">
    <source>
        <dbReference type="ARBA" id="ARBA00022840"/>
    </source>
</evidence>
<evidence type="ECO:0000256" key="7">
    <source>
        <dbReference type="ARBA" id="ARBA00022679"/>
    </source>
</evidence>
<keyword evidence="15" id="KW-1185">Reference proteome</keyword>
<keyword evidence="8" id="KW-0547">Nucleotide-binding</keyword>
<dbReference type="PANTHER" id="PTHR12755">
    <property type="entry name" value="CLEAVAGE/POLYADENYLATION FACTOR IA SUBUNIT CLP1P"/>
    <property type="match status" value="1"/>
</dbReference>
<evidence type="ECO:0000256" key="6">
    <source>
        <dbReference type="ARBA" id="ARBA00022552"/>
    </source>
</evidence>
<dbReference type="FunFam" id="3.40.50.300:FF:001156">
    <property type="entry name" value="Polynucleotide 5-hydroxyl-kinase grc3"/>
    <property type="match status" value="1"/>
</dbReference>
<dbReference type="Gene3D" id="3.40.50.300">
    <property type="entry name" value="P-loop containing nucleotide triphosphate hydrolases"/>
    <property type="match status" value="1"/>
</dbReference>
<keyword evidence="10" id="KW-0067">ATP-binding</keyword>
<feature type="region of interest" description="Disordered" evidence="12">
    <location>
        <begin position="1"/>
        <end position="73"/>
    </location>
</feature>
<evidence type="ECO:0000313" key="15">
    <source>
        <dbReference type="Proteomes" id="UP000593566"/>
    </source>
</evidence>
<feature type="compositionally biased region" description="Low complexity" evidence="12">
    <location>
        <begin position="1"/>
        <end position="13"/>
    </location>
</feature>
<comment type="function">
    <text evidence="1">Polynucleotide 5'-kinase involved in rRNA processing.</text>
</comment>
<keyword evidence="7" id="KW-0808">Transferase</keyword>
<dbReference type="GO" id="GO:0000448">
    <property type="term" value="P:cleavage in ITS2 between 5.8S rRNA and LSU-rRNA of tricistronic rRNA transcript (SSU-rRNA, 5.8S rRNA, LSU-rRNA)"/>
    <property type="evidence" value="ECO:0007669"/>
    <property type="project" value="TreeGrafter"/>
</dbReference>
<evidence type="ECO:0000313" key="14">
    <source>
        <dbReference type="EMBL" id="KAF6219187.1"/>
    </source>
</evidence>
<gene>
    <name evidence="14" type="ORF">HO133_005012</name>
</gene>
<comment type="caution">
    <text evidence="14">The sequence shown here is derived from an EMBL/GenBank/DDBJ whole genome shotgun (WGS) entry which is preliminary data.</text>
</comment>
<dbReference type="EMBL" id="JACCJB010000020">
    <property type="protein sequence ID" value="KAF6219187.1"/>
    <property type="molecule type" value="Genomic_DNA"/>
</dbReference>
<dbReference type="Pfam" id="PF16575">
    <property type="entry name" value="CLP1_P"/>
    <property type="match status" value="1"/>
</dbReference>
<feature type="region of interest" description="Disordered" evidence="12">
    <location>
        <begin position="567"/>
        <end position="588"/>
    </location>
</feature>
<sequence length="735" mass="81367">MAADPAVSAFAARKAARRPIGQATSQNEVQTSLVTETYIDPLEGSKPPKKKQKRGNEPRNRSPRQPQQTDGLVNVWDGSLEDGAKVIESDSESYSGAVNEPETLAQSLAPVQRLSIFDPSRSKVLSETETEWTVRLHPNDNLAILGQYDIWVRSGAIGILGAVIHASSRLHRVYAPSTHSIPPIRPVPNPFGTGNAPVELTILSCGSRMKMLRQIAPKFGRIWNGKQHSKSPFAFSRRSFVNIQSTADDPHRRPLRLLEIPSDWQRTVSRLQSVKTERPLAIMVCGPKGAGKSTFCRILANSLLQEAPAIGDKSVTDNECAAFLDLDPGQPEYSPPGNLSLLRLKSWNLGPPFTHPTSGLNQLFRAHHFGHFSPKEDPKHYYRCALDLFDHYRQMARDYRSCPLIINSAGWIQGNGLELLSELIHGMDVTDVIYMSTSGPEEVVDTLTKATKRANNVALHQLSSQSSDFTTRPAADFRMMQTLSYFHMSEPEGSDHEMRWNPWPLTGMAPLVIHYAGPKQAIQAVTILGDAPSTEFLDTFLNSILDGCVVGVVAVDQSVGEVSLGEDSAWSVEQDENMPDQGADTPNHPSVLRTATAIPFLPSSNHTDSLLSPDRSFSLGQALIRGIDPNHKTIHLLTPIPSSTLQSRSPNIVLVRGSLDTPTWAYREGYELERAKRRVRDGKLDSNEGFDGEEERSWAERQPWASIVDGGRRSSGRIRRIRRDIRYRPVGEASE</sequence>
<evidence type="ECO:0000256" key="8">
    <source>
        <dbReference type="ARBA" id="ARBA00022741"/>
    </source>
</evidence>
<evidence type="ECO:0000256" key="9">
    <source>
        <dbReference type="ARBA" id="ARBA00022777"/>
    </source>
</evidence>
<comment type="subcellular location">
    <subcellularLocation>
        <location evidence="2">Nucleus</location>
        <location evidence="2">Nucleolus</location>
    </subcellularLocation>
</comment>
<evidence type="ECO:0000256" key="2">
    <source>
        <dbReference type="ARBA" id="ARBA00004604"/>
    </source>
</evidence>
<dbReference type="AlphaFoldDB" id="A0A8H6F8H9"/>
<evidence type="ECO:0000256" key="5">
    <source>
        <dbReference type="ARBA" id="ARBA00019824"/>
    </source>
</evidence>
<dbReference type="PANTHER" id="PTHR12755:SF3">
    <property type="entry name" value="POLYNUCLEOTIDE 5'-HYDROXYL-KINASE NOL9"/>
    <property type="match status" value="1"/>
</dbReference>
<dbReference type="InterPro" id="IPR027417">
    <property type="entry name" value="P-loop_NTPase"/>
</dbReference>
<evidence type="ECO:0000256" key="11">
    <source>
        <dbReference type="ARBA" id="ARBA00023242"/>
    </source>
</evidence>
<feature type="domain" description="Clp1 P-loop" evidence="13">
    <location>
        <begin position="286"/>
        <end position="487"/>
    </location>
</feature>
<proteinExistence type="inferred from homology"/>
<feature type="region of interest" description="Disordered" evidence="12">
    <location>
        <begin position="683"/>
        <end position="702"/>
    </location>
</feature>
<comment type="similarity">
    <text evidence="3">Belongs to the Clp1 family. NOL9/GRC3 subfamily.</text>
</comment>
<keyword evidence="9" id="KW-0418">Kinase</keyword>
<evidence type="ECO:0000256" key="1">
    <source>
        <dbReference type="ARBA" id="ARBA00003798"/>
    </source>
</evidence>
<evidence type="ECO:0000256" key="3">
    <source>
        <dbReference type="ARBA" id="ARBA00011003"/>
    </source>
</evidence>
<protein>
    <recommendedName>
        <fullName evidence="5">Polynucleotide 5'-hydroxyl-kinase GRC3</fullName>
    </recommendedName>
    <alternativeName>
        <fullName evidence="4">Polynucleotide 5'-hydroxyl-kinase grc3</fullName>
    </alternativeName>
</protein>
<dbReference type="GO" id="GO:0005730">
    <property type="term" value="C:nucleolus"/>
    <property type="evidence" value="ECO:0007669"/>
    <property type="project" value="UniProtKB-SubCell"/>
</dbReference>
<feature type="compositionally biased region" description="Polar residues" evidence="12">
    <location>
        <begin position="22"/>
        <end position="35"/>
    </location>
</feature>
<dbReference type="InterPro" id="IPR045116">
    <property type="entry name" value="Clp1/Grc3"/>
</dbReference>
<dbReference type="Proteomes" id="UP000593566">
    <property type="component" value="Unassembled WGS sequence"/>
</dbReference>
<keyword evidence="6" id="KW-0698">rRNA processing</keyword>